<dbReference type="InterPro" id="IPR002347">
    <property type="entry name" value="SDR_fam"/>
</dbReference>
<dbReference type="KEGG" id="lpil:LIP_2004"/>
<evidence type="ECO:0008006" key="4">
    <source>
        <dbReference type="Google" id="ProtNLM"/>
    </source>
</evidence>
<dbReference type="InterPro" id="IPR036291">
    <property type="entry name" value="NAD(P)-bd_dom_sf"/>
</dbReference>
<dbReference type="AlphaFoldDB" id="A0A0K2SL67"/>
<sequence>MLLHPGAVPGAGLRHPGRPGTPEEVATVIAFLAMPAASHIVGEMTEVNGGRLML</sequence>
<evidence type="ECO:0000313" key="3">
    <source>
        <dbReference type="Proteomes" id="UP000065807"/>
    </source>
</evidence>
<evidence type="ECO:0000256" key="1">
    <source>
        <dbReference type="SAM" id="MobiDB-lite"/>
    </source>
</evidence>
<protein>
    <recommendedName>
        <fullName evidence="4">Short-chain dehydrogenase</fullName>
    </recommendedName>
</protein>
<name>A0A0K2SL67_LIMPI</name>
<gene>
    <name evidence="2" type="ORF">LIP_2004</name>
</gene>
<reference evidence="3" key="2">
    <citation type="journal article" date="2016" name="Int. J. Syst. Evol. Microbiol.">
        <title>Complete genome sequence and cell structure of Limnochorda pilosa, a Gram-negative spore-former within the phylum Firmicutes.</title>
        <authorList>
            <person name="Watanabe M."/>
            <person name="Kojima H."/>
            <person name="Fukui M."/>
        </authorList>
    </citation>
    <scope>NUCLEOTIDE SEQUENCE [LARGE SCALE GENOMIC DNA]</scope>
    <source>
        <strain evidence="3">HC45</strain>
    </source>
</reference>
<organism evidence="2 3">
    <name type="scientific">Limnochorda pilosa</name>
    <dbReference type="NCBI Taxonomy" id="1555112"/>
    <lineage>
        <taxon>Bacteria</taxon>
        <taxon>Bacillati</taxon>
        <taxon>Bacillota</taxon>
        <taxon>Limnochordia</taxon>
        <taxon>Limnochordales</taxon>
        <taxon>Limnochordaceae</taxon>
        <taxon>Limnochorda</taxon>
    </lineage>
</organism>
<keyword evidence="3" id="KW-1185">Reference proteome</keyword>
<proteinExistence type="predicted"/>
<dbReference type="Gene3D" id="3.40.50.720">
    <property type="entry name" value="NAD(P)-binding Rossmann-like Domain"/>
    <property type="match status" value="1"/>
</dbReference>
<reference evidence="3" key="1">
    <citation type="submission" date="2015-07" db="EMBL/GenBank/DDBJ databases">
        <title>Complete genome sequence and phylogenetic analysis of Limnochorda pilosa.</title>
        <authorList>
            <person name="Watanabe M."/>
            <person name="Kojima H."/>
            <person name="Fukui M."/>
        </authorList>
    </citation>
    <scope>NUCLEOTIDE SEQUENCE [LARGE SCALE GENOMIC DNA]</scope>
    <source>
        <strain evidence="3">HC45</strain>
    </source>
</reference>
<dbReference type="SUPFAM" id="SSF51735">
    <property type="entry name" value="NAD(P)-binding Rossmann-fold domains"/>
    <property type="match status" value="1"/>
</dbReference>
<dbReference type="STRING" id="1555112.LIP_2004"/>
<feature type="region of interest" description="Disordered" evidence="1">
    <location>
        <begin position="1"/>
        <end position="20"/>
    </location>
</feature>
<evidence type="ECO:0000313" key="2">
    <source>
        <dbReference type="EMBL" id="BAS27845.1"/>
    </source>
</evidence>
<dbReference type="Proteomes" id="UP000065807">
    <property type="component" value="Chromosome"/>
</dbReference>
<accession>A0A0K2SL67</accession>
<dbReference type="Pfam" id="PF13561">
    <property type="entry name" value="adh_short_C2"/>
    <property type="match status" value="1"/>
</dbReference>
<dbReference type="EMBL" id="AP014924">
    <property type="protein sequence ID" value="BAS27845.1"/>
    <property type="molecule type" value="Genomic_DNA"/>
</dbReference>